<name>A0A9R0U8H4_AMYMS</name>
<dbReference type="Proteomes" id="UP000006138">
    <property type="component" value="Chromosome"/>
</dbReference>
<dbReference type="AlphaFoldDB" id="A0A9R0U8H4"/>
<evidence type="ECO:0000256" key="1">
    <source>
        <dbReference type="SAM" id="MobiDB-lite"/>
    </source>
</evidence>
<accession>A0A9R0U8H4</accession>
<feature type="compositionally biased region" description="Basic residues" evidence="1">
    <location>
        <begin position="8"/>
        <end position="24"/>
    </location>
</feature>
<gene>
    <name evidence="2" type="ordered locus">RAM_16555</name>
</gene>
<protein>
    <submittedName>
        <fullName evidence="2">Uncharacterized protein</fullName>
    </submittedName>
</protein>
<evidence type="ECO:0000313" key="2">
    <source>
        <dbReference type="EMBL" id="AEK41799.1"/>
    </source>
</evidence>
<dbReference type="EMBL" id="CP002896">
    <property type="protein sequence ID" value="AEK41799.1"/>
    <property type="molecule type" value="Genomic_DNA"/>
</dbReference>
<organism evidence="2 3">
    <name type="scientific">Amycolatopsis mediterranei (strain S699)</name>
    <name type="common">Nocardia mediterranei</name>
    <dbReference type="NCBI Taxonomy" id="713604"/>
    <lineage>
        <taxon>Bacteria</taxon>
        <taxon>Bacillati</taxon>
        <taxon>Actinomycetota</taxon>
        <taxon>Actinomycetes</taxon>
        <taxon>Pseudonocardiales</taxon>
        <taxon>Pseudonocardiaceae</taxon>
        <taxon>Amycolatopsis</taxon>
    </lineage>
</organism>
<dbReference type="KEGG" id="amn:RAM_16555"/>
<proteinExistence type="predicted"/>
<feature type="region of interest" description="Disordered" evidence="1">
    <location>
        <begin position="1"/>
        <end position="35"/>
    </location>
</feature>
<reference evidence="2 3" key="1">
    <citation type="journal article" date="2011" name="J. Bacteriol.">
        <title>Whole genome sequence of the rifamycin B-producing strain Amycolatopsis mediterranei S699.</title>
        <authorList>
            <person name="Verma M."/>
            <person name="Kaur J."/>
            <person name="Kumar M."/>
            <person name="Kumari K."/>
            <person name="Saxena A."/>
            <person name="Anand S."/>
            <person name="Nigam A."/>
            <person name="Ravi V."/>
            <person name="Raghuvanshi S."/>
            <person name="Khurana P."/>
            <person name="Tyagi A.K."/>
            <person name="Khurana J.P."/>
            <person name="Lal R."/>
        </authorList>
    </citation>
    <scope>NUCLEOTIDE SEQUENCE [LARGE SCALE GENOMIC DNA]</scope>
    <source>
        <strain evidence="2 3">S699</strain>
    </source>
</reference>
<evidence type="ECO:0000313" key="3">
    <source>
        <dbReference type="Proteomes" id="UP000006138"/>
    </source>
</evidence>
<sequence length="35" mass="4110">MFPEFVHRNPKRRNRNRSRARNSSRSRTPVGSSAP</sequence>
<keyword evidence="3" id="KW-1185">Reference proteome</keyword>